<evidence type="ECO:0000256" key="1">
    <source>
        <dbReference type="SAM" id="MobiDB-lite"/>
    </source>
</evidence>
<sequence>MKGTSLLSFKSWTKIHHPLPRTPRESQQLLNALTSSFRRQLDRTYPSPSPSERPTSDRPSLNSTSSAHATDQHLHSILDNPLFRIVPQKNPIIARSQNCAPSTRCPDTLAQDPMVLFDQAFAAGTATPVFITDCLKSQLLLARSSGEEGLPAAMKLTRAGSKVANWFWASDGASRRSLLQNRASTGSLAKFMVAEGLQDTVLEWLKMLLTGDLGGLNGSLTPDQARLMFNHLLQDLLDAEIRYGAGVGSAITYYLRARSLQVSSGDVHGDLKAAKTLLLAPGAQLARALGELKPSPAQLSVHIFDEFAGTISTLSSSRSLLYSSVALCHPSHPDPTPFIHYVDGLSPKKFQKWNDARQDAFLRVSCDALRALIDRKKIRLATNLGHQIQELLPEETASASVEVSRSRVTEEEDYLLGRLNMSWT</sequence>
<protein>
    <submittedName>
        <fullName evidence="2">Uncharacterized protein</fullName>
    </submittedName>
</protein>
<dbReference type="OrthoDB" id="5424391at2759"/>
<keyword evidence="3" id="KW-1185">Reference proteome</keyword>
<name>A0A8J8W397_9EURO</name>
<dbReference type="Proteomes" id="UP000631181">
    <property type="component" value="Unassembled WGS sequence"/>
</dbReference>
<evidence type="ECO:0000313" key="3">
    <source>
        <dbReference type="Proteomes" id="UP000631181"/>
    </source>
</evidence>
<comment type="caution">
    <text evidence="2">The sequence shown here is derived from an EMBL/GenBank/DDBJ whole genome shotgun (WGS) entry which is preliminary data.</text>
</comment>
<proteinExistence type="predicted"/>
<accession>A0A8J8W397</accession>
<gene>
    <name evidence="2" type="ORF">PECM_008384</name>
</gene>
<dbReference type="EMBL" id="WIWV01000086">
    <property type="protein sequence ID" value="KAF7714403.1"/>
    <property type="molecule type" value="Genomic_DNA"/>
</dbReference>
<reference evidence="2" key="1">
    <citation type="journal article" date="2020" name="Front. Microbiol.">
        <title>Gene regulatory networks of Penicillium echinulatum 2HH and Penicillium oxalicum 114-2 inferred by a computational biology approach.</title>
        <authorList>
            <person name="Lenz A.R."/>
            <person name="Galan-Vasquez E."/>
            <person name="Balbinot E."/>
            <person name="De Abreu F.P."/>
            <person name="De Oliveira N.S."/>
            <person name="Da Rosa L.O."/>
            <person name="De Avila E Silva S."/>
            <person name="Camassola M."/>
            <person name="Dillon A.J.P."/>
            <person name="Perez-Rueda E."/>
        </authorList>
    </citation>
    <scope>NUCLEOTIDE SEQUENCE</scope>
    <source>
        <strain evidence="2">S1M29</strain>
    </source>
</reference>
<dbReference type="AlphaFoldDB" id="A0A8J8W397"/>
<evidence type="ECO:0000313" key="2">
    <source>
        <dbReference type="EMBL" id="KAF7714403.1"/>
    </source>
</evidence>
<feature type="compositionally biased region" description="Polar residues" evidence="1">
    <location>
        <begin position="50"/>
        <end position="69"/>
    </location>
</feature>
<feature type="region of interest" description="Disordered" evidence="1">
    <location>
        <begin position="40"/>
        <end position="70"/>
    </location>
</feature>
<organism evidence="2 3">
    <name type="scientific">Penicillium ucsense</name>
    <dbReference type="NCBI Taxonomy" id="2839758"/>
    <lineage>
        <taxon>Eukaryota</taxon>
        <taxon>Fungi</taxon>
        <taxon>Dikarya</taxon>
        <taxon>Ascomycota</taxon>
        <taxon>Pezizomycotina</taxon>
        <taxon>Eurotiomycetes</taxon>
        <taxon>Eurotiomycetidae</taxon>
        <taxon>Eurotiales</taxon>
        <taxon>Aspergillaceae</taxon>
        <taxon>Penicillium</taxon>
    </lineage>
</organism>